<protein>
    <submittedName>
        <fullName evidence="1">Uncharacterized protein</fullName>
    </submittedName>
</protein>
<evidence type="ECO:0000313" key="1">
    <source>
        <dbReference type="EMBL" id="KAF2787635.1"/>
    </source>
</evidence>
<evidence type="ECO:0000313" key="2">
    <source>
        <dbReference type="Proteomes" id="UP000799757"/>
    </source>
</evidence>
<keyword evidence="2" id="KW-1185">Reference proteome</keyword>
<reference evidence="1" key="1">
    <citation type="journal article" date="2020" name="Stud. Mycol.">
        <title>101 Dothideomycetes genomes: a test case for predicting lifestyles and emergence of pathogens.</title>
        <authorList>
            <person name="Haridas S."/>
            <person name="Albert R."/>
            <person name="Binder M."/>
            <person name="Bloem J."/>
            <person name="Labutti K."/>
            <person name="Salamov A."/>
            <person name="Andreopoulos B."/>
            <person name="Baker S."/>
            <person name="Barry K."/>
            <person name="Bills G."/>
            <person name="Bluhm B."/>
            <person name="Cannon C."/>
            <person name="Castanera R."/>
            <person name="Culley D."/>
            <person name="Daum C."/>
            <person name="Ezra D."/>
            <person name="Gonzalez J."/>
            <person name="Henrissat B."/>
            <person name="Kuo A."/>
            <person name="Liang C."/>
            <person name="Lipzen A."/>
            <person name="Lutzoni F."/>
            <person name="Magnuson J."/>
            <person name="Mondo S."/>
            <person name="Nolan M."/>
            <person name="Ohm R."/>
            <person name="Pangilinan J."/>
            <person name="Park H.-J."/>
            <person name="Ramirez L."/>
            <person name="Alfaro M."/>
            <person name="Sun H."/>
            <person name="Tritt A."/>
            <person name="Yoshinaga Y."/>
            <person name="Zwiers L.-H."/>
            <person name="Turgeon B."/>
            <person name="Goodwin S."/>
            <person name="Spatafora J."/>
            <person name="Crous P."/>
            <person name="Grigoriev I."/>
        </authorList>
    </citation>
    <scope>NUCLEOTIDE SEQUENCE</scope>
    <source>
        <strain evidence="1">CBS 109.77</strain>
    </source>
</reference>
<proteinExistence type="predicted"/>
<dbReference type="AlphaFoldDB" id="A0A6A6WUQ6"/>
<sequence length="69" mass="7861">MTQDIRTLICLGLDHQWPCSSSKTAPPGSMLDQCHMLQLQSAWGSLVLLHSINIFYHFILHIVRLTHCC</sequence>
<name>A0A6A6WUQ6_9PLEO</name>
<accession>A0A6A6WUQ6</accession>
<organism evidence="1 2">
    <name type="scientific">Melanomma pulvis-pyrius CBS 109.77</name>
    <dbReference type="NCBI Taxonomy" id="1314802"/>
    <lineage>
        <taxon>Eukaryota</taxon>
        <taxon>Fungi</taxon>
        <taxon>Dikarya</taxon>
        <taxon>Ascomycota</taxon>
        <taxon>Pezizomycotina</taxon>
        <taxon>Dothideomycetes</taxon>
        <taxon>Pleosporomycetidae</taxon>
        <taxon>Pleosporales</taxon>
        <taxon>Melanommataceae</taxon>
        <taxon>Melanomma</taxon>
    </lineage>
</organism>
<gene>
    <name evidence="1" type="ORF">K505DRAFT_123660</name>
</gene>
<dbReference type="Proteomes" id="UP000799757">
    <property type="component" value="Unassembled WGS sequence"/>
</dbReference>
<dbReference type="EMBL" id="MU002296">
    <property type="protein sequence ID" value="KAF2787635.1"/>
    <property type="molecule type" value="Genomic_DNA"/>
</dbReference>